<dbReference type="EMBL" id="JAGKHQ010000002">
    <property type="protein sequence ID" value="KAG7522557.1"/>
    <property type="molecule type" value="Genomic_DNA"/>
</dbReference>
<accession>A0AAV6SZN1</accession>
<dbReference type="Proteomes" id="UP000693946">
    <property type="component" value="Linkage Group LG10"/>
</dbReference>
<dbReference type="AlphaFoldDB" id="A0AAV6SZN1"/>
<evidence type="ECO:0000313" key="2">
    <source>
        <dbReference type="Proteomes" id="UP000693946"/>
    </source>
</evidence>
<keyword evidence="2" id="KW-1185">Reference proteome</keyword>
<feature type="non-terminal residue" evidence="1">
    <location>
        <position position="1"/>
    </location>
</feature>
<protein>
    <submittedName>
        <fullName evidence="1">Uncharacterized protein</fullName>
    </submittedName>
</protein>
<proteinExistence type="predicted"/>
<comment type="caution">
    <text evidence="1">The sequence shown here is derived from an EMBL/GenBank/DDBJ whole genome shotgun (WGS) entry which is preliminary data.</text>
</comment>
<reference evidence="1 2" key="1">
    <citation type="journal article" date="2021" name="Sci. Rep.">
        <title>Chromosome anchoring in Senegalese sole (Solea senegalensis) reveals sex-associated markers and genome rearrangements in flatfish.</title>
        <authorList>
            <person name="Guerrero-Cozar I."/>
            <person name="Gomez-Garrido J."/>
            <person name="Berbel C."/>
            <person name="Martinez-Blanch J.F."/>
            <person name="Alioto T."/>
            <person name="Claros M.G."/>
            <person name="Gagnaire P.A."/>
            <person name="Manchado M."/>
        </authorList>
    </citation>
    <scope>NUCLEOTIDE SEQUENCE [LARGE SCALE GENOMIC DNA]</scope>
    <source>
        <strain evidence="1">Sse05_10M</strain>
    </source>
</reference>
<gene>
    <name evidence="1" type="ORF">JOB18_025305</name>
</gene>
<organism evidence="1 2">
    <name type="scientific">Solea senegalensis</name>
    <name type="common">Senegalese sole</name>
    <dbReference type="NCBI Taxonomy" id="28829"/>
    <lineage>
        <taxon>Eukaryota</taxon>
        <taxon>Metazoa</taxon>
        <taxon>Chordata</taxon>
        <taxon>Craniata</taxon>
        <taxon>Vertebrata</taxon>
        <taxon>Euteleostomi</taxon>
        <taxon>Actinopterygii</taxon>
        <taxon>Neopterygii</taxon>
        <taxon>Teleostei</taxon>
        <taxon>Neoteleostei</taxon>
        <taxon>Acanthomorphata</taxon>
        <taxon>Carangaria</taxon>
        <taxon>Pleuronectiformes</taxon>
        <taxon>Pleuronectoidei</taxon>
        <taxon>Soleidae</taxon>
        <taxon>Solea</taxon>
    </lineage>
</organism>
<sequence>SISKLQIQETTDNVRKKAKSAHFLVSVAVVTEDDAPPPGFAPSALSQIPALTTVTLKTVNFTSSGISRHNELMKSFKVNVSLHSQVSSTN</sequence>
<evidence type="ECO:0000313" key="1">
    <source>
        <dbReference type="EMBL" id="KAG7522557.1"/>
    </source>
</evidence>
<name>A0AAV6SZN1_SOLSE</name>